<protein>
    <submittedName>
        <fullName evidence="1">Uncharacterized protein</fullName>
    </submittedName>
</protein>
<proteinExistence type="predicted"/>
<geneLocation type="plasmid" evidence="1">
    <name>pMO1</name>
</geneLocation>
<dbReference type="EMBL" id="OX370180">
    <property type="protein sequence ID" value="CAI4093958.1"/>
    <property type="molecule type" value="Genomic_DNA"/>
</dbReference>
<dbReference type="Proteomes" id="UP001161562">
    <property type="component" value="Plasmid pMO1"/>
</dbReference>
<dbReference type="AlphaFoldDB" id="A0A9C7GWZ3"/>
<gene>
    <name evidence="1" type="ORF">PMO1_06</name>
</gene>
<accession>A0A9C7GWZ3</accession>
<keyword evidence="1" id="KW-0614">Plasmid</keyword>
<evidence type="ECO:0000313" key="1">
    <source>
        <dbReference type="EMBL" id="CAI4093958.1"/>
    </source>
</evidence>
<reference evidence="1" key="1">
    <citation type="submission" date="2023-02" db="EMBL/GenBank/DDBJ databases">
        <authorList>
            <person name="Lossouarn J."/>
            <person name="Nesbo L C."/>
            <person name="Geslin C."/>
        </authorList>
    </citation>
    <scope>NUCLEOTIDE SEQUENCE</scope>
    <source>
        <strain evidence="1">Type strain: Marinitoga okinawensis TFS10-5</strain>
        <plasmid evidence="1">pMO1</plasmid>
    </source>
</reference>
<organism evidence="1">
    <name type="scientific">Marinitoga okinawensis</name>
    <dbReference type="NCBI Taxonomy" id="389480"/>
    <lineage>
        <taxon>Bacteria</taxon>
        <taxon>Thermotogati</taxon>
        <taxon>Thermotogota</taxon>
        <taxon>Thermotogae</taxon>
        <taxon>Petrotogales</taxon>
        <taxon>Petrotogaceae</taxon>
        <taxon>Marinitoga</taxon>
    </lineage>
</organism>
<name>A0A9C7GWZ3_9BACT</name>
<sequence>MNETTKVIKEYLFAFQNNLYSLTLEKAFVFFKYFLFNISEINHDKVINKLSLDEYNKDTFKFYSEIYSKRYLINLYDIYTNDFRLILIIYFLYYLNQYENSIFKNKFVDELLNKKRLEFFEELFNLLNYIDKNIDYQNNISKIYFTNEFKSRTIYTITENIKSFLNKNTINELNNVFLIFVERLDLFNNLFKKRMYSVNEIIDVLTQFQKEEWAYALDSMLIYPNNDYDINIEEMKWFIKLYWVYYTLNNFRKHLKIFTTDYFYYKKKNNNKISKAEEIAQSHYLLYLRQFVDNGNNEHKIIDHEKHFGGLRYDILINEFEGFPPFIIECKFTINKITDDELKKWVNQIHGYIQKYNESYDSVQINNGLLLVFHNNKAKLQELNILENINDNFYKIKYVEPELYLFSVNID</sequence>